<accession>A0A6N4QEI0</accession>
<dbReference type="Proteomes" id="UP000297239">
    <property type="component" value="Unassembled WGS sequence"/>
</dbReference>
<proteinExistence type="predicted"/>
<dbReference type="EMBL" id="RQFF01000016">
    <property type="protein sequence ID" value="TGK71817.1"/>
    <property type="molecule type" value="Genomic_DNA"/>
</dbReference>
<organism evidence="1 2">
    <name type="scientific">Leptospira kanakyensis</name>
    <dbReference type="NCBI Taxonomy" id="2484968"/>
    <lineage>
        <taxon>Bacteria</taxon>
        <taxon>Pseudomonadati</taxon>
        <taxon>Spirochaetota</taxon>
        <taxon>Spirochaetia</taxon>
        <taxon>Leptospirales</taxon>
        <taxon>Leptospiraceae</taxon>
        <taxon>Leptospira</taxon>
    </lineage>
</organism>
<gene>
    <name evidence="1" type="ORF">EHQ18_07570</name>
</gene>
<comment type="caution">
    <text evidence="1">The sequence shown here is derived from an EMBL/GenBank/DDBJ whole genome shotgun (WGS) entry which is preliminary data.</text>
</comment>
<evidence type="ECO:0008006" key="3">
    <source>
        <dbReference type="Google" id="ProtNLM"/>
    </source>
</evidence>
<evidence type="ECO:0000313" key="2">
    <source>
        <dbReference type="Proteomes" id="UP000297239"/>
    </source>
</evidence>
<evidence type="ECO:0000313" key="1">
    <source>
        <dbReference type="EMBL" id="TGK71817.1"/>
    </source>
</evidence>
<dbReference type="RefSeq" id="WP_135633063.1">
    <property type="nucleotide sequence ID" value="NZ_RQFG01000019.1"/>
</dbReference>
<sequence length="592" mass="70665">MNYPYLVTTAIEETWSFDSQNIFLGEWCKRYERREIYGKLDYQVLPFHWRDREKLSRDFHYLNDLKDRIFSELILRFDEIHLTNFSPRQWRIILEPWLLTYISVLFDRWEIVRMAFEDKDIQYKVVRLNIVKNAPEDFTEFGDEVNTDSWNHVIFNQILDFEYANQVVWENRSFQEKSIKTLRRRGKKTNLLLFVDNLLSFFDRKEKPILFYRAYLSLKQLIIFHLFFFQIPRFYENEFEFTVDVALSSKMRDFALKIPSKNRFEDFLFKQLVENIPKSYLESYSFRYERTKKKYNPKIIFTANAHWSSDNFKIWAALKSKTNQSRYILTSHGGAFPPQLSGFDRFQSEVADSNVTWYKSSEVKDIQLPALKLLGRKAKSLSENFSIIALHNRISYSYRAESAPMSSLSLDTFDLTVGFINALNKDIFESLRIKAYPTSGWGQDNRFDEIYGSNILYGSENKLTDIFDISKLIICTYPQTTFAEAMATRKPTILLYDAKNWEFSDYTCELLNEMMNANIVFHDPIKAAHHINSIKDNIEHWWEDPITKKARDDFSDVALGYRKNENPLLKWVSFFRNEIKVYDKEKNTKLFD</sequence>
<keyword evidence="2" id="KW-1185">Reference proteome</keyword>
<protein>
    <recommendedName>
        <fullName evidence="3">Transferase</fullName>
    </recommendedName>
</protein>
<dbReference type="OrthoDB" id="329802at2"/>
<reference evidence="1" key="1">
    <citation type="journal article" date="2019" name="PLoS Negl. Trop. Dis.">
        <title>Revisiting the worldwide diversity of Leptospira species in the environment.</title>
        <authorList>
            <person name="Vincent A.T."/>
            <person name="Schiettekatte O."/>
            <person name="Bourhy P."/>
            <person name="Veyrier F.J."/>
            <person name="Picardeau M."/>
        </authorList>
    </citation>
    <scope>NUCLEOTIDE SEQUENCE [LARGE SCALE GENOMIC DNA]</scope>
    <source>
        <strain evidence="1">201800293</strain>
    </source>
</reference>
<dbReference type="InterPro" id="IPR027603">
    <property type="entry name" value="LIC12162"/>
</dbReference>
<name>A0A6N4QEI0_9LEPT</name>
<dbReference type="AlphaFoldDB" id="A0A6N4QEI0"/>
<dbReference type="NCBIfam" id="TIGR04331">
    <property type="entry name" value="o_ant_LIC12162"/>
    <property type="match status" value="1"/>
</dbReference>